<feature type="coiled-coil region" evidence="1">
    <location>
        <begin position="753"/>
        <end position="838"/>
    </location>
</feature>
<name>A0A6J6QGF5_9ZZZZ</name>
<reference evidence="2" key="1">
    <citation type="submission" date="2020-05" db="EMBL/GenBank/DDBJ databases">
        <authorList>
            <person name="Chiriac C."/>
            <person name="Salcher M."/>
            <person name="Ghai R."/>
            <person name="Kavagutti S V."/>
        </authorList>
    </citation>
    <scope>NUCLEOTIDE SEQUENCE</scope>
</reference>
<keyword evidence="1" id="KW-0175">Coiled coil</keyword>
<evidence type="ECO:0000313" key="2">
    <source>
        <dbReference type="EMBL" id="CAB4709959.1"/>
    </source>
</evidence>
<dbReference type="InterPro" id="IPR008964">
    <property type="entry name" value="Invasin/intimin_cell_adhesion"/>
</dbReference>
<organism evidence="2">
    <name type="scientific">freshwater metagenome</name>
    <dbReference type="NCBI Taxonomy" id="449393"/>
    <lineage>
        <taxon>unclassified sequences</taxon>
        <taxon>metagenomes</taxon>
        <taxon>ecological metagenomes</taxon>
    </lineage>
</organism>
<gene>
    <name evidence="2" type="ORF">UFOPK2579_01396</name>
</gene>
<sequence length="865" mass="84206">MKGNIHMSSAKQSVKRVLALSTGAVISAGALTMVTPAANAATGDSITVASVSPVRNGGSEGAKILLRTKGVPDSSLLKLVASDLNIATSLNTPNQTIGAPVFGATIANGAPGDTNTTDGLDEISLTLPVTTSADGGVAKFAIFEDEATAGVDATEARVQVELTTAGAPTSVTLAPAAQTSPLGVASGAYTVAIKDAGGRATQLTGAENFTVNATGGATSFSAPADNNVLSASELSGGSVTFTATGTGTTGLRTISVAGGTPPAATIAASGTLDVVGAAAGLTNANLDVVTGADSYAAPGDPSNVSVRVDQASIKLDIVSAPNAGKTVSLAIARTAGVLTFGGKTTATLTTVLDAAGKGSITITPDAGTVTDAGQFTVNGAGLGLVFDYDRAQATAIKPAATTYVSKFGGSVDVTATVTDQFGLPITGVLVTAQRTGGVNADATESAKKAVGADGKVTFTLTDTKASVTNAASDTVNFKVYQDSFAALPLAGVTATPATIVYSVDGNGADFIVTLDGANTAGAAYDPASITVDPLSDAIADNGNLSADESTTLATVGGTSGSAVTVTADNGALVLKAGETTLAEGAASKSGVIGQSFRIVGTKSGVVTVTTVSAGITKTAKFTVKAGYSARNVAVTAPAKAIAGDLAVFTAKITDAFGNPIPNYTIGGLNVQVSGPGALQDTGAQTNAAGELALNVRVNGGASAPITVTVTGLFNTQFGAAANRLYTSSTTNDAPGLGASTGSATATVTDVVDIAALQAAVDAAQADVDAAQAASDAAVATLATAKADKAAAQKSVAKAKKAVKKAQGPKAKKAAKAKLKKARAALQAARADVTAAKAAVTTTAADLAAAQAKLEAAKAALADAQN</sequence>
<evidence type="ECO:0000256" key="1">
    <source>
        <dbReference type="SAM" id="Coils"/>
    </source>
</evidence>
<dbReference type="AlphaFoldDB" id="A0A6J6QGF5"/>
<dbReference type="SUPFAM" id="SSF56954">
    <property type="entry name" value="Outer membrane efflux proteins (OEP)"/>
    <property type="match status" value="1"/>
</dbReference>
<dbReference type="SUPFAM" id="SSF49373">
    <property type="entry name" value="Invasin/intimin cell-adhesion fragments"/>
    <property type="match status" value="1"/>
</dbReference>
<protein>
    <submittedName>
        <fullName evidence="2">Unannotated protein</fullName>
    </submittedName>
</protein>
<accession>A0A6J6QGF5</accession>
<dbReference type="Gene3D" id="1.20.1600.10">
    <property type="entry name" value="Outer membrane efflux proteins (OEP)"/>
    <property type="match status" value="1"/>
</dbReference>
<proteinExistence type="predicted"/>
<dbReference type="EMBL" id="CAEZXR010000157">
    <property type="protein sequence ID" value="CAB4709959.1"/>
    <property type="molecule type" value="Genomic_DNA"/>
</dbReference>